<evidence type="ECO:0000256" key="2">
    <source>
        <dbReference type="SAM" id="SignalP"/>
    </source>
</evidence>
<dbReference type="SMART" id="SM00848">
    <property type="entry name" value="Inhibitor_I29"/>
    <property type="match status" value="1"/>
</dbReference>
<dbReference type="GO" id="GO:0008233">
    <property type="term" value="F:peptidase activity"/>
    <property type="evidence" value="ECO:0007669"/>
    <property type="project" value="UniProtKB-KW"/>
</dbReference>
<comment type="caution">
    <text evidence="4">The sequence shown here is derived from an EMBL/GenBank/DDBJ whole genome shotgun (WGS) entry which is preliminary data.</text>
</comment>
<sequence length="158" mass="18299">MSKFALAFVAVIGCVLSKERYSYKGESWKKELDLNDLVKMDMPQAWDDWMAYFKKTYKSTEEETYRFGIFEQNVKKIAEWNTNKKNKARLRPNRFADMTKEEFSEYVNPKKSKVSRKDAQYTIGKQRKAPSNAAATTTTTTTTDPISVDWSAQGYVSP</sequence>
<dbReference type="Proteomes" id="UP000023152">
    <property type="component" value="Unassembled WGS sequence"/>
</dbReference>
<evidence type="ECO:0000313" key="5">
    <source>
        <dbReference type="Proteomes" id="UP000023152"/>
    </source>
</evidence>
<evidence type="ECO:0000313" key="4">
    <source>
        <dbReference type="EMBL" id="ETO09220.1"/>
    </source>
</evidence>
<dbReference type="GO" id="GO:0006508">
    <property type="term" value="P:proteolysis"/>
    <property type="evidence" value="ECO:0007669"/>
    <property type="project" value="UniProtKB-KW"/>
</dbReference>
<keyword evidence="4" id="KW-0378">Hydrolase</keyword>
<feature type="domain" description="Cathepsin propeptide inhibitor" evidence="3">
    <location>
        <begin position="46"/>
        <end position="103"/>
    </location>
</feature>
<dbReference type="InterPro" id="IPR038765">
    <property type="entry name" value="Papain-like_cys_pep_sf"/>
</dbReference>
<feature type="compositionally biased region" description="Low complexity" evidence="1">
    <location>
        <begin position="133"/>
        <end position="143"/>
    </location>
</feature>
<dbReference type="Pfam" id="PF08246">
    <property type="entry name" value="Inhibitor_I29"/>
    <property type="match status" value="1"/>
</dbReference>
<protein>
    <submittedName>
        <fullName evidence="4">Papain family cysteine protease containing protein</fullName>
    </submittedName>
</protein>
<dbReference type="Gene3D" id="3.90.70.10">
    <property type="entry name" value="Cysteine proteinases"/>
    <property type="match status" value="1"/>
</dbReference>
<gene>
    <name evidence="4" type="ORF">RFI_28167</name>
</gene>
<dbReference type="InterPro" id="IPR013201">
    <property type="entry name" value="Prot_inhib_I29"/>
</dbReference>
<keyword evidence="2" id="KW-0732">Signal</keyword>
<feature type="signal peptide" evidence="2">
    <location>
        <begin position="1"/>
        <end position="17"/>
    </location>
</feature>
<keyword evidence="5" id="KW-1185">Reference proteome</keyword>
<organism evidence="4 5">
    <name type="scientific">Reticulomyxa filosa</name>
    <dbReference type="NCBI Taxonomy" id="46433"/>
    <lineage>
        <taxon>Eukaryota</taxon>
        <taxon>Sar</taxon>
        <taxon>Rhizaria</taxon>
        <taxon>Retaria</taxon>
        <taxon>Foraminifera</taxon>
        <taxon>Monothalamids</taxon>
        <taxon>Reticulomyxidae</taxon>
        <taxon>Reticulomyxa</taxon>
    </lineage>
</organism>
<keyword evidence="4" id="KW-0645">Protease</keyword>
<accession>X6M867</accession>
<evidence type="ECO:0000256" key="1">
    <source>
        <dbReference type="SAM" id="MobiDB-lite"/>
    </source>
</evidence>
<dbReference type="OrthoDB" id="5855924at2759"/>
<feature type="region of interest" description="Disordered" evidence="1">
    <location>
        <begin position="108"/>
        <end position="158"/>
    </location>
</feature>
<feature type="non-terminal residue" evidence="4">
    <location>
        <position position="158"/>
    </location>
</feature>
<proteinExistence type="predicted"/>
<dbReference type="SUPFAM" id="SSF54001">
    <property type="entry name" value="Cysteine proteinases"/>
    <property type="match status" value="1"/>
</dbReference>
<dbReference type="AlphaFoldDB" id="X6M867"/>
<name>X6M867_RETFI</name>
<feature type="chain" id="PRO_5004975154" evidence="2">
    <location>
        <begin position="18"/>
        <end position="158"/>
    </location>
</feature>
<dbReference type="EMBL" id="ASPP01024234">
    <property type="protein sequence ID" value="ETO09220.1"/>
    <property type="molecule type" value="Genomic_DNA"/>
</dbReference>
<reference evidence="4 5" key="1">
    <citation type="journal article" date="2013" name="Curr. Biol.">
        <title>The Genome of the Foraminiferan Reticulomyxa filosa.</title>
        <authorList>
            <person name="Glockner G."/>
            <person name="Hulsmann N."/>
            <person name="Schleicher M."/>
            <person name="Noegel A.A."/>
            <person name="Eichinger L."/>
            <person name="Gallinger C."/>
            <person name="Pawlowski J."/>
            <person name="Sierra R."/>
            <person name="Euteneuer U."/>
            <person name="Pillet L."/>
            <person name="Moustafa A."/>
            <person name="Platzer M."/>
            <person name="Groth M."/>
            <person name="Szafranski K."/>
            <person name="Schliwa M."/>
        </authorList>
    </citation>
    <scope>NUCLEOTIDE SEQUENCE [LARGE SCALE GENOMIC DNA]</scope>
</reference>
<evidence type="ECO:0000259" key="3">
    <source>
        <dbReference type="SMART" id="SM00848"/>
    </source>
</evidence>